<evidence type="ECO:0000313" key="2">
    <source>
        <dbReference type="Proteomes" id="UP001324993"/>
    </source>
</evidence>
<dbReference type="Proteomes" id="UP001324993">
    <property type="component" value="Chromosome"/>
</dbReference>
<accession>A0ABZ0RM22</accession>
<evidence type="ECO:0000313" key="1">
    <source>
        <dbReference type="EMBL" id="WPJ96466.1"/>
    </source>
</evidence>
<dbReference type="SUPFAM" id="SSF48452">
    <property type="entry name" value="TPR-like"/>
    <property type="match status" value="1"/>
</dbReference>
<dbReference type="Gene3D" id="1.25.40.10">
    <property type="entry name" value="Tetratricopeptide repeat domain"/>
    <property type="match status" value="2"/>
</dbReference>
<dbReference type="InterPro" id="IPR011990">
    <property type="entry name" value="TPR-like_helical_dom_sf"/>
</dbReference>
<protein>
    <submittedName>
        <fullName evidence="1">Tetratricopeptide repeat protein</fullName>
    </submittedName>
</protein>
<proteinExistence type="predicted"/>
<name>A0ABZ0RM22_9BACT</name>
<dbReference type="RefSeq" id="WP_319833325.1">
    <property type="nucleotide sequence ID" value="NZ_CP138858.1"/>
</dbReference>
<dbReference type="EMBL" id="CP138858">
    <property type="protein sequence ID" value="WPJ96466.1"/>
    <property type="molecule type" value="Genomic_DNA"/>
</dbReference>
<organism evidence="1 2">
    <name type="scientific">Coraliomargarita algicola</name>
    <dbReference type="NCBI Taxonomy" id="3092156"/>
    <lineage>
        <taxon>Bacteria</taxon>
        <taxon>Pseudomonadati</taxon>
        <taxon>Verrucomicrobiota</taxon>
        <taxon>Opitutia</taxon>
        <taxon>Puniceicoccales</taxon>
        <taxon>Coraliomargaritaceae</taxon>
        <taxon>Coraliomargarita</taxon>
    </lineage>
</organism>
<dbReference type="Pfam" id="PF13174">
    <property type="entry name" value="TPR_6"/>
    <property type="match status" value="1"/>
</dbReference>
<reference evidence="1 2" key="1">
    <citation type="submission" date="2023-11" db="EMBL/GenBank/DDBJ databases">
        <title>Coraliomargarita sp. nov., isolated from marine algae.</title>
        <authorList>
            <person name="Lee J.K."/>
            <person name="Baek J.H."/>
            <person name="Kim J.M."/>
            <person name="Choi D.G."/>
            <person name="Jeon C.O."/>
        </authorList>
    </citation>
    <scope>NUCLEOTIDE SEQUENCE [LARGE SCALE GENOMIC DNA]</scope>
    <source>
        <strain evidence="1 2">J2-16</strain>
    </source>
</reference>
<keyword evidence="2" id="KW-1185">Reference proteome</keyword>
<dbReference type="InterPro" id="IPR019734">
    <property type="entry name" value="TPR_rpt"/>
</dbReference>
<gene>
    <name evidence="1" type="ORF">SH580_01960</name>
</gene>
<sequence>MLWMAVAFSGCSGDGAHANMPLEEQVTAGVEYLRVFNFEDAYKVLKHAHPQLEQDSDQWALATYSLALAAWHKSPPSHDALVEAQGYFKQVVAVEPESEWAASSLLDLGRMAEIADFIDDTEDVATAQAYYRQVLTQFPGTEMSVRATVFLAQSMAQSFDPELVREAIHLLETEMAAQPESPWMGTMAQYLAQLYAFYAHDPKAALEPYERAMEVGFPRSADSDVSLWQMGLLAEEAGEALTAARVFTRLVENYPRRTYGTVARERVIQLAQAYPDAGIEIPELHGLGIGR</sequence>